<protein>
    <submittedName>
        <fullName evidence="1">Uncharacterized protein</fullName>
    </submittedName>
</protein>
<reference evidence="1 2" key="1">
    <citation type="submission" date="2015-09" db="EMBL/GenBank/DDBJ databases">
        <authorList>
            <consortium name="Pathogen Informatics"/>
        </authorList>
    </citation>
    <scope>NUCLEOTIDE SEQUENCE [LARGE SCALE GENOMIC DNA]</scope>
    <source>
        <strain evidence="1 2">2789STDY5608854</strain>
    </source>
</reference>
<gene>
    <name evidence="1" type="ORF">ERS852411_03592</name>
</gene>
<accession>A0A174R059</accession>
<organism evidence="1 2">
    <name type="scientific">Flavonifractor plautii</name>
    <name type="common">Fusobacterium plautii</name>
    <dbReference type="NCBI Taxonomy" id="292800"/>
    <lineage>
        <taxon>Bacteria</taxon>
        <taxon>Bacillati</taxon>
        <taxon>Bacillota</taxon>
        <taxon>Clostridia</taxon>
        <taxon>Eubacteriales</taxon>
        <taxon>Oscillospiraceae</taxon>
        <taxon>Flavonifractor</taxon>
    </lineage>
</organism>
<evidence type="ECO:0000313" key="2">
    <source>
        <dbReference type="Proteomes" id="UP000095746"/>
    </source>
</evidence>
<name>A0A174R059_FLAPL</name>
<dbReference type="EMBL" id="CYZT01000498">
    <property type="protein sequence ID" value="CUP78824.1"/>
    <property type="molecule type" value="Genomic_DNA"/>
</dbReference>
<dbReference type="AlphaFoldDB" id="A0A174R059"/>
<proteinExistence type="predicted"/>
<sequence length="65" mass="7247">MAELGKFTVLLTALSVYRWKAACIFTCQMGDTSWAQTNTRRMSSGMPSTWAREPCSTIFCISSSE</sequence>
<evidence type="ECO:0000313" key="1">
    <source>
        <dbReference type="EMBL" id="CUP78824.1"/>
    </source>
</evidence>
<dbReference type="Proteomes" id="UP000095746">
    <property type="component" value="Unassembled WGS sequence"/>
</dbReference>